<proteinExistence type="inferred from homology"/>
<reference evidence="6 7" key="1">
    <citation type="journal article" date="2018" name="PLoS Genet.">
        <title>Repeat elements organise 3D genome structure and mediate transcription in the filamentous fungus Epichloe festucae.</title>
        <authorList>
            <person name="Winter D.J."/>
            <person name="Ganley A.R.D."/>
            <person name="Young C.A."/>
            <person name="Liachko I."/>
            <person name="Schardl C.L."/>
            <person name="Dupont P.Y."/>
            <person name="Berry D."/>
            <person name="Ram A."/>
            <person name="Scott B."/>
            <person name="Cox M.P."/>
        </authorList>
    </citation>
    <scope>NUCLEOTIDE SEQUENCE [LARGE SCALE GENOMIC DNA]</scope>
    <source>
        <strain evidence="6 7">Fl1</strain>
    </source>
</reference>
<sequence>MNCFAKSDKESTYDIAILGAPSDIAVTVRPGARFGPPNIRFATQIMSFGYSPFTDRDPLREWAKIVDCGDVPMYNLDKQIAIGTLDRAQEIATLREAAHPERCLFPRVLMLGGDHSTTLSALRAVRKRWGEEVAVVHFDSHIDTWTHDDALSEYAKLDHGTFLYIAHEEGLILNNSIHAGIRAPHYHRRDLADDQRCGFATLNAREVDTLGIRGVIDRIRQRVGDSLVYVTVDIDVLDPAFAPATGTPEPGGWSTRELLSILQGLEGLKIVGGDVVEVAPVYDTNNQITVLAAAHVALSLLDLMVTFPVGNASTKLVSK</sequence>
<evidence type="ECO:0000256" key="2">
    <source>
        <dbReference type="ARBA" id="ARBA00022801"/>
    </source>
</evidence>
<comment type="cofactor">
    <cofactor evidence="3">
        <name>Mn(2+)</name>
        <dbReference type="ChEBI" id="CHEBI:29035"/>
    </cofactor>
    <text evidence="3">Binds 2 manganese ions per subunit.</text>
</comment>
<dbReference type="PIRSF" id="PIRSF036979">
    <property type="entry name" value="Arginase"/>
    <property type="match status" value="1"/>
</dbReference>
<feature type="binding site" evidence="3">
    <location>
        <position position="143"/>
    </location>
    <ligand>
        <name>Mn(2+)</name>
        <dbReference type="ChEBI" id="CHEBI:29035"/>
        <label>1</label>
    </ligand>
</feature>
<keyword evidence="7" id="KW-1185">Reference proteome</keyword>
<feature type="binding site" evidence="3">
    <location>
        <position position="235"/>
    </location>
    <ligand>
        <name>Mn(2+)</name>
        <dbReference type="ChEBI" id="CHEBI:29035"/>
        <label>1</label>
    </ligand>
</feature>
<accession>A0A7U3Q0S1</accession>
<feature type="binding site" evidence="3">
    <location>
        <position position="139"/>
    </location>
    <ligand>
        <name>Mn(2+)</name>
        <dbReference type="ChEBI" id="CHEBI:29035"/>
        <label>1</label>
    </ligand>
</feature>
<dbReference type="CDD" id="cd11592">
    <property type="entry name" value="Agmatinase_PAH"/>
    <property type="match status" value="1"/>
</dbReference>
<organism evidence="6 7">
    <name type="scientific">Epichloe festucae (strain Fl1)</name>
    <dbReference type="NCBI Taxonomy" id="877507"/>
    <lineage>
        <taxon>Eukaryota</taxon>
        <taxon>Fungi</taxon>
        <taxon>Dikarya</taxon>
        <taxon>Ascomycota</taxon>
        <taxon>Pezizomycotina</taxon>
        <taxon>Sordariomycetes</taxon>
        <taxon>Hypocreomycetidae</taxon>
        <taxon>Hypocreales</taxon>
        <taxon>Clavicipitaceae</taxon>
        <taxon>Epichloe</taxon>
    </lineage>
</organism>
<dbReference type="AlphaFoldDB" id="A0A7U3Q0S1"/>
<dbReference type="PANTHER" id="PTHR11358:SF28">
    <property type="entry name" value="HYPOTHETICAL ARGINASE FAMILY PROTEIN (EUROFUNG)"/>
    <property type="match status" value="1"/>
</dbReference>
<gene>
    <name evidence="6" type="ORF">C2857_004671</name>
</gene>
<dbReference type="PANTHER" id="PTHR11358">
    <property type="entry name" value="ARGINASE/AGMATINASE"/>
    <property type="match status" value="1"/>
</dbReference>
<evidence type="ECO:0000313" key="6">
    <source>
        <dbReference type="EMBL" id="QPH12474.1"/>
    </source>
</evidence>
<keyword evidence="3" id="KW-0464">Manganese</keyword>
<name>A0A7U3Q0S1_EPIFF</name>
<protein>
    <recommendedName>
        <fullName evidence="8">Agmatinase</fullName>
    </recommendedName>
</protein>
<comment type="similarity">
    <text evidence="4 5">Belongs to the arginase family.</text>
</comment>
<dbReference type="PROSITE" id="PS51409">
    <property type="entry name" value="ARGINASE_2"/>
    <property type="match status" value="1"/>
</dbReference>
<dbReference type="Proteomes" id="UP000594364">
    <property type="component" value="Chromosome 5"/>
</dbReference>
<dbReference type="GO" id="GO:0008783">
    <property type="term" value="F:agmatinase activity"/>
    <property type="evidence" value="ECO:0007669"/>
    <property type="project" value="TreeGrafter"/>
</dbReference>
<dbReference type="InterPro" id="IPR020855">
    <property type="entry name" value="Ureohydrolase_Mn_BS"/>
</dbReference>
<evidence type="ECO:0000256" key="1">
    <source>
        <dbReference type="ARBA" id="ARBA00022723"/>
    </source>
</evidence>
<dbReference type="SUPFAM" id="SSF52768">
    <property type="entry name" value="Arginase/deacetylase"/>
    <property type="match status" value="1"/>
</dbReference>
<keyword evidence="2 5" id="KW-0378">Hydrolase</keyword>
<dbReference type="Pfam" id="PF00491">
    <property type="entry name" value="Arginase"/>
    <property type="match status" value="1"/>
</dbReference>
<dbReference type="GO" id="GO:0033389">
    <property type="term" value="P:putrescine biosynthetic process from arginine, via agmatine"/>
    <property type="evidence" value="ECO:0007669"/>
    <property type="project" value="TreeGrafter"/>
</dbReference>
<dbReference type="InterPro" id="IPR023696">
    <property type="entry name" value="Ureohydrolase_dom_sf"/>
</dbReference>
<feature type="binding site" evidence="3">
    <location>
        <position position="141"/>
    </location>
    <ligand>
        <name>Mn(2+)</name>
        <dbReference type="ChEBI" id="CHEBI:29035"/>
        <label>1</label>
    </ligand>
</feature>
<dbReference type="OrthoDB" id="288726at2759"/>
<dbReference type="EMBL" id="CP031389">
    <property type="protein sequence ID" value="QPH12474.1"/>
    <property type="molecule type" value="Genomic_DNA"/>
</dbReference>
<evidence type="ECO:0000313" key="7">
    <source>
        <dbReference type="Proteomes" id="UP000594364"/>
    </source>
</evidence>
<dbReference type="PRINTS" id="PR00116">
    <property type="entry name" value="ARGINASE"/>
</dbReference>
<evidence type="ECO:0000256" key="5">
    <source>
        <dbReference type="RuleBase" id="RU003684"/>
    </source>
</evidence>
<evidence type="ECO:0000256" key="4">
    <source>
        <dbReference type="PROSITE-ProRule" id="PRU00742"/>
    </source>
</evidence>
<keyword evidence="1 3" id="KW-0479">Metal-binding</keyword>
<feature type="binding site" evidence="3">
    <location>
        <position position="233"/>
    </location>
    <ligand>
        <name>Mn(2+)</name>
        <dbReference type="ChEBI" id="CHEBI:29035"/>
        <label>1</label>
    </ligand>
</feature>
<dbReference type="PROSITE" id="PS01053">
    <property type="entry name" value="ARGINASE_1"/>
    <property type="match status" value="1"/>
</dbReference>
<dbReference type="GO" id="GO:0046872">
    <property type="term" value="F:metal ion binding"/>
    <property type="evidence" value="ECO:0007669"/>
    <property type="project" value="UniProtKB-KW"/>
</dbReference>
<feature type="binding site" evidence="3">
    <location>
        <position position="115"/>
    </location>
    <ligand>
        <name>Mn(2+)</name>
        <dbReference type="ChEBI" id="CHEBI:29035"/>
        <label>1</label>
    </ligand>
</feature>
<evidence type="ECO:0008006" key="8">
    <source>
        <dbReference type="Google" id="ProtNLM"/>
    </source>
</evidence>
<dbReference type="InterPro" id="IPR006035">
    <property type="entry name" value="Ureohydrolase"/>
</dbReference>
<dbReference type="Gene3D" id="3.40.800.10">
    <property type="entry name" value="Ureohydrolase domain"/>
    <property type="match status" value="1"/>
</dbReference>
<evidence type="ECO:0000256" key="3">
    <source>
        <dbReference type="PIRSR" id="PIRSR036979-1"/>
    </source>
</evidence>